<keyword evidence="3" id="KW-1185">Reference proteome</keyword>
<evidence type="ECO:0000313" key="2">
    <source>
        <dbReference type="EMBL" id="KAL0127239.1"/>
    </source>
</evidence>
<reference evidence="2 3" key="1">
    <citation type="submission" date="2023-03" db="EMBL/GenBank/DDBJ databases">
        <title>High recombination rates correlate with genetic variation in Cardiocondyla obscurior ants.</title>
        <authorList>
            <person name="Errbii M."/>
        </authorList>
    </citation>
    <scope>NUCLEOTIDE SEQUENCE [LARGE SCALE GENOMIC DNA]</scope>
    <source>
        <strain evidence="2">Alpha-2009</strain>
        <tissue evidence="2">Whole body</tissue>
    </source>
</reference>
<keyword evidence="1" id="KW-1133">Transmembrane helix</keyword>
<evidence type="ECO:0000313" key="3">
    <source>
        <dbReference type="Proteomes" id="UP001430953"/>
    </source>
</evidence>
<evidence type="ECO:0000256" key="1">
    <source>
        <dbReference type="SAM" id="Phobius"/>
    </source>
</evidence>
<dbReference type="EMBL" id="JADYXP020000004">
    <property type="protein sequence ID" value="KAL0127239.1"/>
    <property type="molecule type" value="Genomic_DNA"/>
</dbReference>
<keyword evidence="1" id="KW-0812">Transmembrane</keyword>
<gene>
    <name evidence="2" type="ORF">PUN28_005500</name>
</gene>
<organism evidence="2 3">
    <name type="scientific">Cardiocondyla obscurior</name>
    <dbReference type="NCBI Taxonomy" id="286306"/>
    <lineage>
        <taxon>Eukaryota</taxon>
        <taxon>Metazoa</taxon>
        <taxon>Ecdysozoa</taxon>
        <taxon>Arthropoda</taxon>
        <taxon>Hexapoda</taxon>
        <taxon>Insecta</taxon>
        <taxon>Pterygota</taxon>
        <taxon>Neoptera</taxon>
        <taxon>Endopterygota</taxon>
        <taxon>Hymenoptera</taxon>
        <taxon>Apocrita</taxon>
        <taxon>Aculeata</taxon>
        <taxon>Formicoidea</taxon>
        <taxon>Formicidae</taxon>
        <taxon>Myrmicinae</taxon>
        <taxon>Cardiocondyla</taxon>
    </lineage>
</organism>
<protein>
    <recommendedName>
        <fullName evidence="4">Prohormone-2</fullName>
    </recommendedName>
</protein>
<proteinExistence type="predicted"/>
<name>A0AAW2GG88_9HYME</name>
<dbReference type="Proteomes" id="UP001430953">
    <property type="component" value="Unassembled WGS sequence"/>
</dbReference>
<dbReference type="AlphaFoldDB" id="A0AAW2GG88"/>
<feature type="transmembrane region" description="Helical" evidence="1">
    <location>
        <begin position="6"/>
        <end position="25"/>
    </location>
</feature>
<comment type="caution">
    <text evidence="2">The sequence shown here is derived from an EMBL/GenBank/DDBJ whole genome shotgun (WGS) entry which is preliminary data.</text>
</comment>
<sequence length="370" mass="42666">MQDMTGIWAWLVLGLFSLISIGLCLPTSLMENAKKVDQVTKPKSKRTQEMLMFGNQQNRQVAKTAAASETFASKAEKRAGTIATSGLGGLKAALAEEEKPSPAQKLPSNAAYEHQAYSPYDKSYDYGKTMVNEVEEDIPRVWDAMPYSRYYAGDDRRKRTVMTTATARPSTTQQPPASQVQKKRLPSLEDKIMMTLTSSFPFYYEQPRYKRELSLDINPNDMLTLLSLWENEQRNGNWRKYPGEEYEIDDSDFLDEEDARNALPWLTPVYPSRHYDTLSPSDIGIVRTHPPSYYEQYGKQLDQQYEDAAQYGNHVSPQYDFLYPQRAAYYPQKRFMVSKKRAQSYDPYPAAQLQLSSQPRSYQYPHRMVY</sequence>
<evidence type="ECO:0008006" key="4">
    <source>
        <dbReference type="Google" id="ProtNLM"/>
    </source>
</evidence>
<accession>A0AAW2GG88</accession>
<keyword evidence="1" id="KW-0472">Membrane</keyword>